<dbReference type="CDD" id="cd18093">
    <property type="entry name" value="SpoU-like_TrmJ"/>
    <property type="match status" value="1"/>
</dbReference>
<dbReference type="Gene3D" id="3.40.1280.10">
    <property type="match status" value="1"/>
</dbReference>
<reference evidence="6" key="1">
    <citation type="journal article" date="2017" name="Appl. Environ. Microbiol.">
        <title>Molecular characterization of an Endozoicomonas-like organism causing infection in king scallop Pecten maximus L.</title>
        <authorList>
            <person name="Cano I."/>
            <person name="van Aerle R."/>
            <person name="Ross S."/>
            <person name="Verner-Jeffreys D.W."/>
            <person name="Paley R.K."/>
            <person name="Rimmer G."/>
            <person name="Ryder D."/>
            <person name="Hooper P."/>
            <person name="Stone D."/>
            <person name="Feist S.W."/>
        </authorList>
    </citation>
    <scope>NUCLEOTIDE SEQUENCE</scope>
</reference>
<gene>
    <name evidence="6" type="primary">trmJ_2</name>
    <name evidence="6" type="ORF">CI610_02391</name>
</gene>
<dbReference type="InterPro" id="IPR029026">
    <property type="entry name" value="tRNA_m1G_MTases_N"/>
</dbReference>
<dbReference type="GO" id="GO:0160206">
    <property type="term" value="F:tRNA (cytidine(32)/uridine(32)-2'-O)-methyltransferase activity"/>
    <property type="evidence" value="ECO:0007669"/>
    <property type="project" value="UniProtKB-EC"/>
</dbReference>
<proteinExistence type="inferred from homology"/>
<dbReference type="NCBIfam" id="TIGR00050">
    <property type="entry name" value="rRNA_methyl_1"/>
    <property type="match status" value="1"/>
</dbReference>
<dbReference type="PIRSF" id="PIRSF004808">
    <property type="entry name" value="LasT"/>
    <property type="match status" value="1"/>
</dbReference>
<dbReference type="GO" id="GO:0002128">
    <property type="term" value="P:tRNA nucleoside ribose methylation"/>
    <property type="evidence" value="ECO:0007669"/>
    <property type="project" value="TreeGrafter"/>
</dbReference>
<sequence length="262" mass="29571">MLENIRIILIDTFHPGNIGSAARAMKTMGLSDLWLVRPRQFPDSQANSLAAGALDVLKNAHVVSTLDEATADCSMVVGTSARIRHMDIPLLETPACAEQAVKESEHAKVAVVFGQETHGMTNEELLKCHYHVFISANPVYPVMNVAASIQIFCYEIWQAWCRMEKEGLINQDKNATPHEVEKYYPPVEQMEMFYAHLEQALDDVGFIVRQHPGMVMQRMRRLFNRARPETQEMNMLRGMLSAMQKAGKEAGKNKVERRADNS</sequence>
<dbReference type="GO" id="GO:0003723">
    <property type="term" value="F:RNA binding"/>
    <property type="evidence" value="ECO:0007669"/>
    <property type="project" value="InterPro"/>
</dbReference>
<keyword evidence="3 6" id="KW-0808">Transferase</keyword>
<dbReference type="Gene3D" id="1.10.8.590">
    <property type="match status" value="1"/>
</dbReference>
<comment type="similarity">
    <text evidence="1">Belongs to the class IV-like SAM-binding methyltransferase superfamily. RNA methyltransferase TrmH family.</text>
</comment>
<dbReference type="GO" id="GO:0005829">
    <property type="term" value="C:cytosol"/>
    <property type="evidence" value="ECO:0007669"/>
    <property type="project" value="TreeGrafter"/>
</dbReference>
<dbReference type="AlphaFoldDB" id="A0A2H9T639"/>
<accession>A0A2H9T639</accession>
<dbReference type="NCBIfam" id="NF011694">
    <property type="entry name" value="PRK15114.1"/>
    <property type="match status" value="1"/>
</dbReference>
<evidence type="ECO:0000256" key="1">
    <source>
        <dbReference type="ARBA" id="ARBA00007228"/>
    </source>
</evidence>
<dbReference type="Pfam" id="PF00588">
    <property type="entry name" value="SpoU_methylase"/>
    <property type="match status" value="1"/>
</dbReference>
<dbReference type="EC" id="2.1.1.200" evidence="6"/>
<evidence type="ECO:0000256" key="2">
    <source>
        <dbReference type="ARBA" id="ARBA00022603"/>
    </source>
</evidence>
<dbReference type="PANTHER" id="PTHR42786:SF2">
    <property type="entry name" value="TRNA (CYTIDINE_URIDINE-2'-O-)-METHYLTRANSFERASE TRMJ"/>
    <property type="match status" value="1"/>
</dbReference>
<evidence type="ECO:0000259" key="5">
    <source>
        <dbReference type="Pfam" id="PF00588"/>
    </source>
</evidence>
<dbReference type="EMBL" id="NSIT01000144">
    <property type="protein sequence ID" value="PJE78669.1"/>
    <property type="molecule type" value="Genomic_DNA"/>
</dbReference>
<organism evidence="6">
    <name type="scientific">invertebrate metagenome</name>
    <dbReference type="NCBI Taxonomy" id="1711999"/>
    <lineage>
        <taxon>unclassified sequences</taxon>
        <taxon>metagenomes</taxon>
        <taxon>organismal metagenomes</taxon>
    </lineage>
</organism>
<dbReference type="FunFam" id="3.40.1280.10:FF:000006">
    <property type="entry name" value="Uncharacterized tRNA/rRNA methyltransferase HI_0380"/>
    <property type="match status" value="1"/>
</dbReference>
<dbReference type="SUPFAM" id="SSF75217">
    <property type="entry name" value="alpha/beta knot"/>
    <property type="match status" value="1"/>
</dbReference>
<evidence type="ECO:0000313" key="6">
    <source>
        <dbReference type="EMBL" id="PJE78669.1"/>
    </source>
</evidence>
<dbReference type="InterPro" id="IPR001537">
    <property type="entry name" value="SpoU_MeTrfase"/>
</dbReference>
<feature type="domain" description="tRNA/rRNA methyltransferase SpoU type" evidence="5">
    <location>
        <begin position="5"/>
        <end position="154"/>
    </location>
</feature>
<keyword evidence="4" id="KW-0949">S-adenosyl-L-methionine</keyword>
<protein>
    <submittedName>
        <fullName evidence="6">tRNA (Cytidine/uridine-2'-O-)-methyltransferase TrmJ</fullName>
        <ecNumber evidence="6">2.1.1.200</ecNumber>
    </submittedName>
</protein>
<name>A0A2H9T639_9ZZZZ</name>
<dbReference type="PANTHER" id="PTHR42786">
    <property type="entry name" value="TRNA/RRNA METHYLTRANSFERASE"/>
    <property type="match status" value="1"/>
</dbReference>
<keyword evidence="2 6" id="KW-0489">Methyltransferase</keyword>
<comment type="caution">
    <text evidence="6">The sequence shown here is derived from an EMBL/GenBank/DDBJ whole genome shotgun (WGS) entry which is preliminary data.</text>
</comment>
<dbReference type="InterPro" id="IPR029028">
    <property type="entry name" value="Alpha/beta_knot_MTases"/>
</dbReference>
<evidence type="ECO:0000256" key="3">
    <source>
        <dbReference type="ARBA" id="ARBA00022679"/>
    </source>
</evidence>
<evidence type="ECO:0000256" key="4">
    <source>
        <dbReference type="ARBA" id="ARBA00022691"/>
    </source>
</evidence>
<dbReference type="InterPro" id="IPR004384">
    <property type="entry name" value="RNA_MeTrfase_TrmJ/LasT"/>
</dbReference>